<organism evidence="3 4">
    <name type="scientific">Ruegeria pomeroyi</name>
    <dbReference type="NCBI Taxonomy" id="89184"/>
    <lineage>
        <taxon>Bacteria</taxon>
        <taxon>Pseudomonadati</taxon>
        <taxon>Pseudomonadota</taxon>
        <taxon>Alphaproteobacteria</taxon>
        <taxon>Rhodobacterales</taxon>
        <taxon>Roseobacteraceae</taxon>
        <taxon>Ruegeria</taxon>
    </lineage>
</organism>
<dbReference type="Gene3D" id="3.30.70.1230">
    <property type="entry name" value="Nucleotide cyclase"/>
    <property type="match status" value="1"/>
</dbReference>
<dbReference type="InterPro" id="IPR019734">
    <property type="entry name" value="TPR_rpt"/>
</dbReference>
<dbReference type="PANTHER" id="PTHR43081">
    <property type="entry name" value="ADENYLATE CYCLASE, TERMINAL-DIFFERENTIATION SPECIFIC-RELATED"/>
    <property type="match status" value="1"/>
</dbReference>
<dbReference type="SMART" id="SM00044">
    <property type="entry name" value="CYCc"/>
    <property type="match status" value="1"/>
</dbReference>
<dbReference type="InterPro" id="IPR011990">
    <property type="entry name" value="TPR-like_helical_dom_sf"/>
</dbReference>
<dbReference type="SUPFAM" id="SSF55073">
    <property type="entry name" value="Nucleotide cyclase"/>
    <property type="match status" value="1"/>
</dbReference>
<dbReference type="SUPFAM" id="SSF48452">
    <property type="entry name" value="TPR-like"/>
    <property type="match status" value="1"/>
</dbReference>
<dbReference type="CDD" id="cd07302">
    <property type="entry name" value="CHD"/>
    <property type="match status" value="1"/>
</dbReference>
<dbReference type="PROSITE" id="PS50125">
    <property type="entry name" value="GUANYLATE_CYCLASE_2"/>
    <property type="match status" value="1"/>
</dbReference>
<dbReference type="Pfam" id="PF04052">
    <property type="entry name" value="TolB_N"/>
    <property type="match status" value="1"/>
</dbReference>
<comment type="caution">
    <text evidence="3">The sequence shown here is derived from an EMBL/GenBank/DDBJ whole genome shotgun (WGS) entry which is preliminary data.</text>
</comment>
<dbReference type="Pfam" id="PF00211">
    <property type="entry name" value="Guanylate_cyc"/>
    <property type="match status" value="1"/>
</dbReference>
<dbReference type="GO" id="GO:0006171">
    <property type="term" value="P:cAMP biosynthetic process"/>
    <property type="evidence" value="ECO:0007669"/>
    <property type="project" value="TreeGrafter"/>
</dbReference>
<dbReference type="Gene3D" id="3.40.50.10070">
    <property type="entry name" value="TolB, N-terminal domain"/>
    <property type="match status" value="1"/>
</dbReference>
<accession>A0A9Q3WQQ2</accession>
<dbReference type="EMBL" id="JAGQAF010000022">
    <property type="protein sequence ID" value="MCE8540145.1"/>
    <property type="molecule type" value="Genomic_DNA"/>
</dbReference>
<dbReference type="InterPro" id="IPR050697">
    <property type="entry name" value="Adenylyl/Guanylyl_Cyclase_3/4"/>
</dbReference>
<dbReference type="Pfam" id="PF13431">
    <property type="entry name" value="TPR_17"/>
    <property type="match status" value="1"/>
</dbReference>
<dbReference type="PANTHER" id="PTHR43081:SF19">
    <property type="entry name" value="PH-SENSITIVE ADENYLATE CYCLASE RV1264"/>
    <property type="match status" value="1"/>
</dbReference>
<dbReference type="Gene3D" id="1.25.40.10">
    <property type="entry name" value="Tetratricopeptide repeat domain"/>
    <property type="match status" value="2"/>
</dbReference>
<feature type="domain" description="Guanylate cyclase" evidence="2">
    <location>
        <begin position="7"/>
        <end position="116"/>
    </location>
</feature>
<name>A0A9Q3WQQ2_9RHOB</name>
<dbReference type="SUPFAM" id="SSF52964">
    <property type="entry name" value="TolB, N-terminal domain"/>
    <property type="match status" value="1"/>
</dbReference>
<dbReference type="AlphaFoldDB" id="A0A9Q3WQQ2"/>
<dbReference type="InterPro" id="IPR001054">
    <property type="entry name" value="A/G_cyclase"/>
</dbReference>
<dbReference type="GO" id="GO:0035556">
    <property type="term" value="P:intracellular signal transduction"/>
    <property type="evidence" value="ECO:0007669"/>
    <property type="project" value="InterPro"/>
</dbReference>
<dbReference type="PROSITE" id="PS50005">
    <property type="entry name" value="TPR"/>
    <property type="match status" value="1"/>
</dbReference>
<dbReference type="GO" id="GO:0042597">
    <property type="term" value="C:periplasmic space"/>
    <property type="evidence" value="ECO:0007669"/>
    <property type="project" value="InterPro"/>
</dbReference>
<evidence type="ECO:0000313" key="4">
    <source>
        <dbReference type="Proteomes" id="UP000813672"/>
    </source>
</evidence>
<feature type="repeat" description="TPR" evidence="1">
    <location>
        <begin position="399"/>
        <end position="432"/>
    </location>
</feature>
<dbReference type="GO" id="GO:0015031">
    <property type="term" value="P:protein transport"/>
    <property type="evidence" value="ECO:0007669"/>
    <property type="project" value="InterPro"/>
</dbReference>
<keyword evidence="1" id="KW-0802">TPR repeat</keyword>
<evidence type="ECO:0000259" key="2">
    <source>
        <dbReference type="PROSITE" id="PS50125"/>
    </source>
</evidence>
<dbReference type="SMART" id="SM00028">
    <property type="entry name" value="TPR"/>
    <property type="match status" value="4"/>
</dbReference>
<dbReference type="InterPro" id="IPR029787">
    <property type="entry name" value="Nucleotide_cyclase"/>
</dbReference>
<dbReference type="RefSeq" id="WP_234222079.1">
    <property type="nucleotide sequence ID" value="NZ_JAGQAF010000022.1"/>
</dbReference>
<dbReference type="Proteomes" id="UP000813672">
    <property type="component" value="Unassembled WGS sequence"/>
</dbReference>
<dbReference type="GO" id="GO:0004016">
    <property type="term" value="F:adenylate cyclase activity"/>
    <property type="evidence" value="ECO:0007669"/>
    <property type="project" value="UniProtKB-ARBA"/>
</dbReference>
<gene>
    <name evidence="3" type="ORF">KBY27_22000</name>
</gene>
<protein>
    <submittedName>
        <fullName evidence="3">Tetratricopeptide repeat protein</fullName>
    </submittedName>
</protein>
<proteinExistence type="predicted"/>
<evidence type="ECO:0000313" key="3">
    <source>
        <dbReference type="EMBL" id="MCE8540145.1"/>
    </source>
</evidence>
<sequence>MARRLAAILVADVVGYSRLMSEDEAGTLAALREHQARVFDPIIAERNGRLVKLMGDGALVEFPSVVDAVEAALKVQRQIADTDSQIRLRIGVNLGDVIADGDDIFGDGVNVAARLEALAEPDGICISSIVRESIGNRIDAEFADAGQHEVKGLSKPVRVYRWPAAGAVRTQSDKPSIAVMPFENMSKDPDDTYFSQGIADDIATDLSKMSGLVVIARNATHEYQNRPLGPSQAARELGVRYVLEGSVRRGGGRVRVNVRLMDADNSSQLWADRFDGHLEEIFDLQDKITEKIVSTLAITLTRAEQDRAFRKEVSNLEAYDYVLQGNAFHRLFSKDDNARALKLYTKALELDPEYAPAHAGYSWAMNHEANQEWSTDPEKSLNLALEHAKQAVLLDSGLAKAHLALADVYCWTRQHSLAVAEGRRAVELEPSNADAHFALAYYLNTAGDPQEAIEEARLSLRYNPVYALGAYYENLGIAFYLTEQFEAARTALEEGVGRHPGYDGLHQWLAATYAQLGQTEDARRQTREFLSLKPAVTLKKLAQRLPYKRKRDLDSLLDGLRKAGVPE</sequence>
<reference evidence="3" key="1">
    <citation type="journal article" date="2021" name="Environ. Microbiol.">
        <title>Cryptic niche differentiation of novel sediment ecotypes of Rugeria pomeroyi correlates with nitrate respiration.</title>
        <authorList>
            <person name="Lin X."/>
            <person name="McNichol J."/>
            <person name="Chu X."/>
            <person name="Qian Y."/>
            <person name="Luo H."/>
        </authorList>
    </citation>
    <scope>NUCLEOTIDE SEQUENCE</scope>
    <source>
        <strain evidence="3">SZCCDBB064</strain>
    </source>
</reference>
<evidence type="ECO:0000256" key="1">
    <source>
        <dbReference type="PROSITE-ProRule" id="PRU00339"/>
    </source>
</evidence>
<dbReference type="InterPro" id="IPR007195">
    <property type="entry name" value="TolB_N"/>
</dbReference>